<dbReference type="InterPro" id="IPR053917">
    <property type="entry name" value="DUF6979"/>
</dbReference>
<dbReference type="EMBL" id="NHOG01000004">
    <property type="protein sequence ID" value="OVZ82917.1"/>
    <property type="molecule type" value="Genomic_DNA"/>
</dbReference>
<protein>
    <submittedName>
        <fullName evidence="1">Uncharacterized protein</fullName>
    </submittedName>
</protein>
<evidence type="ECO:0000313" key="2">
    <source>
        <dbReference type="Proteomes" id="UP000195840"/>
    </source>
</evidence>
<organism evidence="1 2">
    <name type="scientific">Yersinia kristensenii</name>
    <dbReference type="NCBI Taxonomy" id="28152"/>
    <lineage>
        <taxon>Bacteria</taxon>
        <taxon>Pseudomonadati</taxon>
        <taxon>Pseudomonadota</taxon>
        <taxon>Gammaproteobacteria</taxon>
        <taxon>Enterobacterales</taxon>
        <taxon>Yersiniaceae</taxon>
        <taxon>Yersinia</taxon>
    </lineage>
</organism>
<evidence type="ECO:0000313" key="1">
    <source>
        <dbReference type="EMBL" id="OVZ82917.1"/>
    </source>
</evidence>
<gene>
    <name evidence="1" type="ORF">CBW52_03445</name>
</gene>
<name>A0AB73NMG8_YERKR</name>
<keyword evidence="2" id="KW-1185">Reference proteome</keyword>
<dbReference type="AlphaFoldDB" id="A0AB73NMG8"/>
<sequence>MANKYGEIAVATALVCQRNRSDIRDEWGKQAMYAFEGQPTSQKKGCPKSAFLALCEAGFIKGISKGNYGAPKESKNGYYAIAAAKALLVDSSLSKKALWNIAREGIVKPAINENSQIEVIIALYKHEPCLLKSP</sequence>
<proteinExistence type="predicted"/>
<reference evidence="1 2" key="1">
    <citation type="submission" date="2017-05" db="EMBL/GenBank/DDBJ databases">
        <title>Whole genome sequencing of Yersinia kristensenii.</title>
        <authorList>
            <person name="Campioni F."/>
        </authorList>
    </citation>
    <scope>NUCLEOTIDE SEQUENCE [LARGE SCALE GENOMIC DNA]</scope>
    <source>
        <strain evidence="1 2">CFSAN060538</strain>
    </source>
</reference>
<dbReference type="RefSeq" id="WP_050111609.1">
    <property type="nucleotide sequence ID" value="NZ_CAWMAZ010000011.1"/>
</dbReference>
<dbReference type="Proteomes" id="UP000195840">
    <property type="component" value="Unassembled WGS sequence"/>
</dbReference>
<comment type="caution">
    <text evidence="1">The sequence shown here is derived from an EMBL/GenBank/DDBJ whole genome shotgun (WGS) entry which is preliminary data.</text>
</comment>
<accession>A0AB73NMG8</accession>
<dbReference type="Pfam" id="PF22399">
    <property type="entry name" value="DUF6979"/>
    <property type="match status" value="1"/>
</dbReference>